<keyword evidence="3" id="KW-1185">Reference proteome</keyword>
<sequence length="205" mass="22386">MSSRPRSAAACDGRRAHAVPDQILRRRGGETEVPKPERGREKGVEIKAKLKEEKEQRHSYGDLQGDRLGFFIHLGAAGGYTAGVSVGTAKQFRFNSSSRSIFLARGVPLPVAQSRKDGPVQGPKRSLPNAFEFSSPPVLSARGAVYPVVGMKRAQMSVRWCDIFEEAYEQQTITKPSNFRTRVGGIARHPPSSSPSPEEESSGTH</sequence>
<feature type="compositionally biased region" description="Basic and acidic residues" evidence="1">
    <location>
        <begin position="23"/>
        <end position="45"/>
    </location>
</feature>
<reference evidence="2" key="1">
    <citation type="journal article" date="2023" name="DNA Res.">
        <title>Chromosome-level genome assembly of Phrynocephalus forsythii using third-generation DNA sequencing and Hi-C analysis.</title>
        <authorList>
            <person name="Qi Y."/>
            <person name="Zhao W."/>
            <person name="Zhao Y."/>
            <person name="Niu C."/>
            <person name="Cao S."/>
            <person name="Zhang Y."/>
        </authorList>
    </citation>
    <scope>NUCLEOTIDE SEQUENCE</scope>
    <source>
        <tissue evidence="2">Muscle</tissue>
    </source>
</reference>
<dbReference type="AlphaFoldDB" id="A0A9Q0XAJ7"/>
<proteinExistence type="predicted"/>
<protein>
    <submittedName>
        <fullName evidence="2">Uncharacterized protein</fullName>
    </submittedName>
</protein>
<accession>A0A9Q0XAJ7</accession>
<gene>
    <name evidence="2" type="ORF">JRQ81_008708</name>
</gene>
<comment type="caution">
    <text evidence="2">The sequence shown here is derived from an EMBL/GenBank/DDBJ whole genome shotgun (WGS) entry which is preliminary data.</text>
</comment>
<name>A0A9Q0XAJ7_9SAUR</name>
<evidence type="ECO:0000313" key="2">
    <source>
        <dbReference type="EMBL" id="KAJ7308190.1"/>
    </source>
</evidence>
<dbReference type="Proteomes" id="UP001142489">
    <property type="component" value="Unassembled WGS sequence"/>
</dbReference>
<evidence type="ECO:0000313" key="3">
    <source>
        <dbReference type="Proteomes" id="UP001142489"/>
    </source>
</evidence>
<dbReference type="EMBL" id="JAPFRF010000018">
    <property type="protein sequence ID" value="KAJ7308190.1"/>
    <property type="molecule type" value="Genomic_DNA"/>
</dbReference>
<feature type="region of interest" description="Disordered" evidence="1">
    <location>
        <begin position="1"/>
        <end position="45"/>
    </location>
</feature>
<organism evidence="2 3">
    <name type="scientific">Phrynocephalus forsythii</name>
    <dbReference type="NCBI Taxonomy" id="171643"/>
    <lineage>
        <taxon>Eukaryota</taxon>
        <taxon>Metazoa</taxon>
        <taxon>Chordata</taxon>
        <taxon>Craniata</taxon>
        <taxon>Vertebrata</taxon>
        <taxon>Euteleostomi</taxon>
        <taxon>Lepidosauria</taxon>
        <taxon>Squamata</taxon>
        <taxon>Bifurcata</taxon>
        <taxon>Unidentata</taxon>
        <taxon>Episquamata</taxon>
        <taxon>Toxicofera</taxon>
        <taxon>Iguania</taxon>
        <taxon>Acrodonta</taxon>
        <taxon>Agamidae</taxon>
        <taxon>Agaminae</taxon>
        <taxon>Phrynocephalus</taxon>
    </lineage>
</organism>
<feature type="region of interest" description="Disordered" evidence="1">
    <location>
        <begin position="174"/>
        <end position="205"/>
    </location>
</feature>
<evidence type="ECO:0000256" key="1">
    <source>
        <dbReference type="SAM" id="MobiDB-lite"/>
    </source>
</evidence>